<dbReference type="GO" id="GO:0003824">
    <property type="term" value="F:catalytic activity"/>
    <property type="evidence" value="ECO:0007669"/>
    <property type="project" value="InterPro"/>
</dbReference>
<comment type="caution">
    <text evidence="1">The sequence shown here is derived from an EMBL/GenBank/DDBJ whole genome shotgun (WGS) entry which is preliminary data.</text>
</comment>
<accession>A0A7C1XPS1</accession>
<dbReference type="PANTHER" id="PTHR36930:SF1">
    <property type="entry name" value="MOSC DOMAIN-CONTAINING PROTEIN"/>
    <property type="match status" value="1"/>
</dbReference>
<dbReference type="PANTHER" id="PTHR36930">
    <property type="entry name" value="METAL-SULFUR CLUSTER BIOSYNTHESIS PROTEINS YUAD-RELATED"/>
    <property type="match status" value="1"/>
</dbReference>
<dbReference type="InterPro" id="IPR005302">
    <property type="entry name" value="MoCF_Sase_C"/>
</dbReference>
<proteinExistence type="predicted"/>
<dbReference type="Pfam" id="PF03473">
    <property type="entry name" value="MOSC"/>
    <property type="match status" value="1"/>
</dbReference>
<evidence type="ECO:0000313" key="1">
    <source>
        <dbReference type="EMBL" id="HEF64572.1"/>
    </source>
</evidence>
<protein>
    <submittedName>
        <fullName evidence="1">MOSC domain-containing protein</fullName>
    </submittedName>
</protein>
<dbReference type="InterPro" id="IPR011037">
    <property type="entry name" value="Pyrv_Knase-like_insert_dom_sf"/>
</dbReference>
<dbReference type="Gene3D" id="2.40.33.20">
    <property type="entry name" value="PK beta-barrel domain-like"/>
    <property type="match status" value="1"/>
</dbReference>
<reference evidence="1" key="1">
    <citation type="journal article" date="2020" name="mSystems">
        <title>Genome- and Community-Level Interaction Insights into Carbon Utilization and Element Cycling Functions of Hydrothermarchaeota in Hydrothermal Sediment.</title>
        <authorList>
            <person name="Zhou Z."/>
            <person name="Liu Y."/>
            <person name="Xu W."/>
            <person name="Pan J."/>
            <person name="Luo Z.H."/>
            <person name="Li M."/>
        </authorList>
    </citation>
    <scope>NUCLEOTIDE SEQUENCE [LARGE SCALE GENOMIC DNA]</scope>
    <source>
        <strain evidence="1">SpSt-222</strain>
    </source>
</reference>
<dbReference type="SUPFAM" id="SSF50800">
    <property type="entry name" value="PK beta-barrel domain-like"/>
    <property type="match status" value="1"/>
</dbReference>
<organism evidence="1">
    <name type="scientific">Thermomicrobium roseum</name>
    <dbReference type="NCBI Taxonomy" id="500"/>
    <lineage>
        <taxon>Bacteria</taxon>
        <taxon>Pseudomonadati</taxon>
        <taxon>Thermomicrobiota</taxon>
        <taxon>Thermomicrobia</taxon>
        <taxon>Thermomicrobiales</taxon>
        <taxon>Thermomicrobiaceae</taxon>
        <taxon>Thermomicrobium</taxon>
    </lineage>
</organism>
<name>A0A7C1XPS1_THERO</name>
<dbReference type="AlphaFoldDB" id="A0A7C1XPS1"/>
<dbReference type="GO" id="GO:0030151">
    <property type="term" value="F:molybdenum ion binding"/>
    <property type="evidence" value="ECO:0007669"/>
    <property type="project" value="InterPro"/>
</dbReference>
<dbReference type="PROSITE" id="PS51340">
    <property type="entry name" value="MOSC"/>
    <property type="match status" value="1"/>
</dbReference>
<sequence>MRERGRVVAVCSSPQGGVPKYRRLVIEVGPDGVVGDYHAGPVNRHKKRGDPEPNTRQLTIVAQEVLDEVNETLGIQLEPGFLGENLTVEGLGDLSDLEPGDRLLIGASVVLEVTAQNKPCSTVGVYHPQLVKALYGRRGVCAVVLRTGIVQPGDPILVERRAAQPFAACERS</sequence>
<dbReference type="InterPro" id="IPR052716">
    <property type="entry name" value="MOSC_domain"/>
</dbReference>
<dbReference type="GO" id="GO:0030170">
    <property type="term" value="F:pyridoxal phosphate binding"/>
    <property type="evidence" value="ECO:0007669"/>
    <property type="project" value="InterPro"/>
</dbReference>
<dbReference type="EMBL" id="DSJL01000007">
    <property type="protein sequence ID" value="HEF64572.1"/>
    <property type="molecule type" value="Genomic_DNA"/>
</dbReference>
<gene>
    <name evidence="1" type="ORF">ENP47_03045</name>
</gene>